<accession>A0ABW7UQR6</accession>
<keyword evidence="3" id="KW-1185">Reference proteome</keyword>
<dbReference type="Proteomes" id="UP001611548">
    <property type="component" value="Unassembled WGS sequence"/>
</dbReference>
<dbReference type="Gene3D" id="1.10.1200.10">
    <property type="entry name" value="ACP-like"/>
    <property type="match status" value="1"/>
</dbReference>
<dbReference type="InterPro" id="IPR009081">
    <property type="entry name" value="PP-bd_ACP"/>
</dbReference>
<organism evidence="2 3">
    <name type="scientific">Streptomyces pathocidini</name>
    <dbReference type="NCBI Taxonomy" id="1650571"/>
    <lineage>
        <taxon>Bacteria</taxon>
        <taxon>Bacillati</taxon>
        <taxon>Actinomycetota</taxon>
        <taxon>Actinomycetes</taxon>
        <taxon>Kitasatosporales</taxon>
        <taxon>Streptomycetaceae</taxon>
        <taxon>Streptomyces</taxon>
    </lineage>
</organism>
<comment type="caution">
    <text evidence="2">The sequence shown here is derived from an EMBL/GenBank/DDBJ whole genome shotgun (WGS) entry which is preliminary data.</text>
</comment>
<protein>
    <submittedName>
        <fullName evidence="2">Phosphopantetheine-binding protein</fullName>
    </submittedName>
</protein>
<dbReference type="EMBL" id="JBIRWE010000002">
    <property type="protein sequence ID" value="MFI1963842.1"/>
    <property type="molecule type" value="Genomic_DNA"/>
</dbReference>
<dbReference type="PROSITE" id="PS50075">
    <property type="entry name" value="CARRIER"/>
    <property type="match status" value="1"/>
</dbReference>
<dbReference type="Pfam" id="PF00550">
    <property type="entry name" value="PP-binding"/>
    <property type="match status" value="1"/>
</dbReference>
<dbReference type="SUPFAM" id="SSF47336">
    <property type="entry name" value="ACP-like"/>
    <property type="match status" value="1"/>
</dbReference>
<feature type="domain" description="Carrier" evidence="1">
    <location>
        <begin position="2"/>
        <end position="80"/>
    </location>
</feature>
<sequence>MDHTAEIQRFIASEFIPDIVPSQLDPDYDLLETGVVDSLQLVRVITWIGKRFDIPVEQVEFTPDHFRSVRAIQTFIDTTTTQVSN</sequence>
<dbReference type="RefSeq" id="WP_055472802.1">
    <property type="nucleotide sequence ID" value="NZ_JBEZHZ010000051.1"/>
</dbReference>
<dbReference type="InterPro" id="IPR036736">
    <property type="entry name" value="ACP-like_sf"/>
</dbReference>
<reference evidence="2 3" key="1">
    <citation type="submission" date="2024-10" db="EMBL/GenBank/DDBJ databases">
        <title>The Natural Products Discovery Center: Release of the First 8490 Sequenced Strains for Exploring Actinobacteria Biosynthetic Diversity.</title>
        <authorList>
            <person name="Kalkreuter E."/>
            <person name="Kautsar S.A."/>
            <person name="Yang D."/>
            <person name="Bader C.D."/>
            <person name="Teijaro C.N."/>
            <person name="Fluegel L."/>
            <person name="Davis C.M."/>
            <person name="Simpson J.R."/>
            <person name="Lauterbach L."/>
            <person name="Steele A.D."/>
            <person name="Gui C."/>
            <person name="Meng S."/>
            <person name="Li G."/>
            <person name="Viehrig K."/>
            <person name="Ye F."/>
            <person name="Su P."/>
            <person name="Kiefer A.F."/>
            <person name="Nichols A."/>
            <person name="Cepeda A.J."/>
            <person name="Yan W."/>
            <person name="Fan B."/>
            <person name="Jiang Y."/>
            <person name="Adhikari A."/>
            <person name="Zheng C.-J."/>
            <person name="Schuster L."/>
            <person name="Cowan T.M."/>
            <person name="Smanski M.J."/>
            <person name="Chevrette M.G."/>
            <person name="De Carvalho L.P.S."/>
            <person name="Shen B."/>
        </authorList>
    </citation>
    <scope>NUCLEOTIDE SEQUENCE [LARGE SCALE GENOMIC DNA]</scope>
    <source>
        <strain evidence="2 3">NPDC020327</strain>
    </source>
</reference>
<proteinExistence type="predicted"/>
<gene>
    <name evidence="2" type="ORF">ACH429_06850</name>
</gene>
<evidence type="ECO:0000313" key="3">
    <source>
        <dbReference type="Proteomes" id="UP001611548"/>
    </source>
</evidence>
<evidence type="ECO:0000313" key="2">
    <source>
        <dbReference type="EMBL" id="MFI1963842.1"/>
    </source>
</evidence>
<name>A0ABW7UQR6_9ACTN</name>
<evidence type="ECO:0000259" key="1">
    <source>
        <dbReference type="PROSITE" id="PS50075"/>
    </source>
</evidence>